<organism evidence="2 3">
    <name type="scientific">Haloechinothrix aidingensis</name>
    <dbReference type="NCBI Taxonomy" id="2752311"/>
    <lineage>
        <taxon>Bacteria</taxon>
        <taxon>Bacillati</taxon>
        <taxon>Actinomycetota</taxon>
        <taxon>Actinomycetes</taxon>
        <taxon>Pseudonocardiales</taxon>
        <taxon>Pseudonocardiaceae</taxon>
        <taxon>Haloechinothrix</taxon>
    </lineage>
</organism>
<dbReference type="EMBL" id="JACCKD010000006">
    <property type="protein sequence ID" value="MBA0127347.1"/>
    <property type="molecule type" value="Genomic_DNA"/>
</dbReference>
<keyword evidence="1" id="KW-0812">Transmembrane</keyword>
<keyword evidence="3" id="KW-1185">Reference proteome</keyword>
<dbReference type="PANTHER" id="PTHR35791:SF1">
    <property type="entry name" value="UPF0754 MEMBRANE PROTEIN YHEB"/>
    <property type="match status" value="1"/>
</dbReference>
<evidence type="ECO:0008006" key="4">
    <source>
        <dbReference type="Google" id="ProtNLM"/>
    </source>
</evidence>
<keyword evidence="1" id="KW-1133">Transmembrane helix</keyword>
<protein>
    <recommendedName>
        <fullName evidence="4">DUF445 domain-containing protein</fullName>
    </recommendedName>
</protein>
<reference evidence="2 3" key="1">
    <citation type="submission" date="2020-07" db="EMBL/GenBank/DDBJ databases">
        <title>Genome of Haloechinothrix sp.</title>
        <authorList>
            <person name="Tang S.-K."/>
            <person name="Yang L."/>
            <person name="Zhu W.-Y."/>
        </authorList>
    </citation>
    <scope>NUCLEOTIDE SEQUENCE [LARGE SCALE GENOMIC DNA]</scope>
    <source>
        <strain evidence="2 3">YIM 98757</strain>
    </source>
</reference>
<evidence type="ECO:0000313" key="3">
    <source>
        <dbReference type="Proteomes" id="UP000582974"/>
    </source>
</evidence>
<keyword evidence="1" id="KW-0472">Membrane</keyword>
<feature type="transmembrane region" description="Helical" evidence="1">
    <location>
        <begin position="187"/>
        <end position="207"/>
    </location>
</feature>
<evidence type="ECO:0000313" key="2">
    <source>
        <dbReference type="EMBL" id="MBA0127347.1"/>
    </source>
</evidence>
<dbReference type="AlphaFoldDB" id="A0A838ADT5"/>
<dbReference type="RefSeq" id="WP_180894154.1">
    <property type="nucleotide sequence ID" value="NZ_JACCKD010000006.1"/>
</dbReference>
<sequence length="405" mass="45157">MDVDTGTLLIPVFAGLIGYATNWLAIKMMFKPINFAGWKMPFKVLGFPVFGWQGIIPSKAAKMGSIAVDTGLAKLGTMSEFYRELDPEELAAQIVKTSRTEIHSMIDDIIAREYPDLWAQLPLVLKQAVHSRIEAELPDAVRRVTDEMGEHIDRLVDLKLMVIRHMEANPRLMNRIFLEVGAKEFRFIIRSGAVFGFVLGVIPMLMWQFAPQWWTVPLGAAVVGYLTNWLALKVIFTPANPVKIGPFTVQGLFLRRQAEVSEVYSGIIAHEVVTMSNIAAEMFHGPDGDRTYRLISDTLRPIVDRTVGVARPMVRAATGSHYDAIQRNIAAGTVGHTIESLTDEEFVKGRAEKLHALLAARMRELPPEEFADMLRSAFREDEWQLIVVGAALGFLAGLLQLSTTL</sequence>
<evidence type="ECO:0000256" key="1">
    <source>
        <dbReference type="SAM" id="Phobius"/>
    </source>
</evidence>
<dbReference type="Proteomes" id="UP000582974">
    <property type="component" value="Unassembled WGS sequence"/>
</dbReference>
<dbReference type="PANTHER" id="PTHR35791">
    <property type="entry name" value="UPF0754 MEMBRANE PROTEIN YHEB"/>
    <property type="match status" value="1"/>
</dbReference>
<name>A0A838ADT5_9PSEU</name>
<proteinExistence type="predicted"/>
<comment type="caution">
    <text evidence="2">The sequence shown here is derived from an EMBL/GenBank/DDBJ whole genome shotgun (WGS) entry which is preliminary data.</text>
</comment>
<accession>A0A838ADT5</accession>
<gene>
    <name evidence="2" type="ORF">H0B56_17505</name>
</gene>
<feature type="transmembrane region" description="Helical" evidence="1">
    <location>
        <begin position="213"/>
        <end position="236"/>
    </location>
</feature>
<feature type="transmembrane region" description="Helical" evidence="1">
    <location>
        <begin position="6"/>
        <end position="26"/>
    </location>
</feature>
<feature type="transmembrane region" description="Helical" evidence="1">
    <location>
        <begin position="383"/>
        <end position="402"/>
    </location>
</feature>